<protein>
    <submittedName>
        <fullName evidence="2">Diguanylate phosphodiesterase</fullName>
    </submittedName>
</protein>
<dbReference type="Pfam" id="PF00563">
    <property type="entry name" value="EAL"/>
    <property type="match status" value="1"/>
</dbReference>
<comment type="caution">
    <text evidence="2">The sequence shown here is derived from an EMBL/GenBank/DDBJ whole genome shotgun (WGS) entry which is preliminary data.</text>
</comment>
<sequence>MESTLQKLAFWHQPIIDLDTGEIIGQEWLVRGDGDETAIPLWRHAAQTGMIAQYEQMILNTLMAHRQAGDTRIWTVNLHPQGIVQTIITHQAVWMMWQKALNPVVWEALEAPNWDIEKARALSLLGSPVWLDDWGDGPDTSQRLTVWPIKGVKLDLPLLHRAMHYRAAGLWVQTITQFAREQGLMVIAEGLETADHIAIARDLGVRYAQGWACGVPLLDTTIRVQQE</sequence>
<dbReference type="SMART" id="SM00052">
    <property type="entry name" value="EAL"/>
    <property type="match status" value="1"/>
</dbReference>
<dbReference type="PANTHER" id="PTHR33121">
    <property type="entry name" value="CYCLIC DI-GMP PHOSPHODIESTERASE PDEF"/>
    <property type="match status" value="1"/>
</dbReference>
<gene>
    <name evidence="2" type="ORF">C7B46_19610</name>
</gene>
<dbReference type="PROSITE" id="PS50883">
    <property type="entry name" value="EAL"/>
    <property type="match status" value="1"/>
</dbReference>
<proteinExistence type="predicted"/>
<dbReference type="AlphaFoldDB" id="A0A2T2WY32"/>
<dbReference type="InterPro" id="IPR001633">
    <property type="entry name" value="EAL_dom"/>
</dbReference>
<evidence type="ECO:0000313" key="2">
    <source>
        <dbReference type="EMBL" id="PSR27150.1"/>
    </source>
</evidence>
<organism evidence="2 3">
    <name type="scientific">Sulfobacillus benefaciens</name>
    <dbReference type="NCBI Taxonomy" id="453960"/>
    <lineage>
        <taxon>Bacteria</taxon>
        <taxon>Bacillati</taxon>
        <taxon>Bacillota</taxon>
        <taxon>Clostridia</taxon>
        <taxon>Eubacteriales</taxon>
        <taxon>Clostridiales Family XVII. Incertae Sedis</taxon>
        <taxon>Sulfobacillus</taxon>
    </lineage>
</organism>
<reference evidence="2 3" key="1">
    <citation type="journal article" date="2014" name="BMC Genomics">
        <title>Comparison of environmental and isolate Sulfobacillus genomes reveals diverse carbon, sulfur, nitrogen, and hydrogen metabolisms.</title>
        <authorList>
            <person name="Justice N.B."/>
            <person name="Norman A."/>
            <person name="Brown C.T."/>
            <person name="Singh A."/>
            <person name="Thomas B.C."/>
            <person name="Banfield J.F."/>
        </authorList>
    </citation>
    <scope>NUCLEOTIDE SEQUENCE [LARGE SCALE GENOMIC DNA]</scope>
    <source>
        <strain evidence="2">AMDSBA4</strain>
    </source>
</reference>
<evidence type="ECO:0000259" key="1">
    <source>
        <dbReference type="PROSITE" id="PS50883"/>
    </source>
</evidence>
<accession>A0A2T2WY32</accession>
<feature type="domain" description="EAL" evidence="1">
    <location>
        <begin position="1"/>
        <end position="227"/>
    </location>
</feature>
<dbReference type="GO" id="GO:0071111">
    <property type="term" value="F:cyclic-guanylate-specific phosphodiesterase activity"/>
    <property type="evidence" value="ECO:0007669"/>
    <property type="project" value="InterPro"/>
</dbReference>
<dbReference type="Proteomes" id="UP000242972">
    <property type="component" value="Unassembled WGS sequence"/>
</dbReference>
<dbReference type="PANTHER" id="PTHR33121:SF70">
    <property type="entry name" value="SIGNALING PROTEIN YKOW"/>
    <property type="match status" value="1"/>
</dbReference>
<dbReference type="SUPFAM" id="SSF141868">
    <property type="entry name" value="EAL domain-like"/>
    <property type="match status" value="1"/>
</dbReference>
<dbReference type="EMBL" id="PXYW01000113">
    <property type="protein sequence ID" value="PSR27150.1"/>
    <property type="molecule type" value="Genomic_DNA"/>
</dbReference>
<dbReference type="InterPro" id="IPR035919">
    <property type="entry name" value="EAL_sf"/>
</dbReference>
<evidence type="ECO:0000313" key="3">
    <source>
        <dbReference type="Proteomes" id="UP000242972"/>
    </source>
</evidence>
<dbReference type="InterPro" id="IPR050706">
    <property type="entry name" value="Cyclic-di-GMP_PDE-like"/>
</dbReference>
<name>A0A2T2WY32_9FIRM</name>
<dbReference type="Gene3D" id="3.20.20.450">
    <property type="entry name" value="EAL domain"/>
    <property type="match status" value="1"/>
</dbReference>